<name>V6U0D7_GIAIN</name>
<evidence type="ECO:0000256" key="1">
    <source>
        <dbReference type="SAM" id="MobiDB-lite"/>
    </source>
</evidence>
<reference evidence="3" key="1">
    <citation type="submission" date="2012-02" db="EMBL/GenBank/DDBJ databases">
        <title>Genome sequencing of Giardia lamblia Genotypes A2 and B isolates (DH and GS) and comparative analysis with the genomes of Genotypes A1 and E (WB and Pig).</title>
        <authorList>
            <person name="Adam R."/>
            <person name="Dahlstrom E."/>
            <person name="Martens C."/>
            <person name="Bruno D."/>
            <person name="Barbian K."/>
            <person name="Porcella S.F."/>
            <person name="Nash T."/>
        </authorList>
    </citation>
    <scope>NUCLEOTIDE SEQUENCE</scope>
    <source>
        <strain evidence="3">GS</strain>
    </source>
</reference>
<accession>V6U0D7</accession>
<evidence type="ECO:0000313" key="3">
    <source>
        <dbReference type="Proteomes" id="UP000018040"/>
    </source>
</evidence>
<comment type="caution">
    <text evidence="2">The sequence shown here is derived from an EMBL/GenBank/DDBJ whole genome shotgun (WGS) entry which is preliminary data.</text>
</comment>
<dbReference type="Proteomes" id="UP000018040">
    <property type="component" value="Unassembled WGS sequence"/>
</dbReference>
<reference evidence="2 3" key="2">
    <citation type="journal article" date="2013" name="Genome Biol. Evol.">
        <title>Genome sequencing of Giardia lamblia genotypes A2 and B isolates (DH and GS) and comparative analysis with the genomes of genotypes A1 and E (WB and Pig).</title>
        <authorList>
            <person name="Adam R.D."/>
            <person name="Dahlstrom E.W."/>
            <person name="Martens C.A."/>
            <person name="Bruno D.P."/>
            <person name="Barbian K.D."/>
            <person name="Ricklefs S.M."/>
            <person name="Hernandez M.M."/>
            <person name="Narla N.P."/>
            <person name="Patel R.B."/>
            <person name="Porcella S.F."/>
            <person name="Nash T.E."/>
        </authorList>
    </citation>
    <scope>NUCLEOTIDE SEQUENCE [LARGE SCALE GENOMIC DNA]</scope>
    <source>
        <strain evidence="2 3">GS</strain>
    </source>
</reference>
<dbReference type="EMBL" id="AHHH01000022">
    <property type="protein sequence ID" value="ESU44461.1"/>
    <property type="molecule type" value="Genomic_DNA"/>
</dbReference>
<proteinExistence type="predicted"/>
<organism evidence="2 3">
    <name type="scientific">Giardia intestinalis</name>
    <name type="common">Giardia lamblia</name>
    <dbReference type="NCBI Taxonomy" id="5741"/>
    <lineage>
        <taxon>Eukaryota</taxon>
        <taxon>Metamonada</taxon>
        <taxon>Diplomonadida</taxon>
        <taxon>Hexamitidae</taxon>
        <taxon>Giardiinae</taxon>
        <taxon>Giardia</taxon>
    </lineage>
</organism>
<dbReference type="AlphaFoldDB" id="V6U0D7"/>
<protein>
    <submittedName>
        <fullName evidence="2">Uncharacterized protein</fullName>
    </submittedName>
</protein>
<gene>
    <name evidence="2" type="ORF">GSB_151815</name>
</gene>
<sequence length="111" mass="12565">MLLRPAFNHRILLCSPNTVPPRGPVDRLQRHSPPHMTPVYPYKVPTTRGEVAVHRTRGTLKAEPTLEQVSASRRPETVVSPMGRPERVLPIKWDPTWAHLNSLLSLLGLRL</sequence>
<evidence type="ECO:0000313" key="2">
    <source>
        <dbReference type="EMBL" id="ESU44461.1"/>
    </source>
</evidence>
<feature type="region of interest" description="Disordered" evidence="1">
    <location>
        <begin position="18"/>
        <end position="42"/>
    </location>
</feature>